<sequence>MDAHDDAPEERFTAEEYAFLRFARFGRLPERVLPAEMVEEIKTDRPQDVPEQAFDVRVWGEAGRLL</sequence>
<evidence type="ECO:0000313" key="1">
    <source>
        <dbReference type="EMBL" id="GGK76670.1"/>
    </source>
</evidence>
<dbReference type="Proteomes" id="UP000645217">
    <property type="component" value="Unassembled WGS sequence"/>
</dbReference>
<organism evidence="1 2">
    <name type="scientific">Sphaerisporangium melleum</name>
    <dbReference type="NCBI Taxonomy" id="321316"/>
    <lineage>
        <taxon>Bacteria</taxon>
        <taxon>Bacillati</taxon>
        <taxon>Actinomycetota</taxon>
        <taxon>Actinomycetes</taxon>
        <taxon>Streptosporangiales</taxon>
        <taxon>Streptosporangiaceae</taxon>
        <taxon>Sphaerisporangium</taxon>
    </lineage>
</organism>
<dbReference type="AlphaFoldDB" id="A0A917QZD6"/>
<dbReference type="RefSeq" id="WP_189162600.1">
    <property type="nucleotide sequence ID" value="NZ_BMNT01000008.1"/>
</dbReference>
<reference evidence="1" key="2">
    <citation type="submission" date="2020-09" db="EMBL/GenBank/DDBJ databases">
        <authorList>
            <person name="Sun Q."/>
            <person name="Ohkuma M."/>
        </authorList>
    </citation>
    <scope>NUCLEOTIDE SEQUENCE</scope>
    <source>
        <strain evidence="1">JCM 13064</strain>
    </source>
</reference>
<name>A0A917QZD6_9ACTN</name>
<evidence type="ECO:0000313" key="2">
    <source>
        <dbReference type="Proteomes" id="UP000645217"/>
    </source>
</evidence>
<reference evidence="1" key="1">
    <citation type="journal article" date="2014" name="Int. J. Syst. Evol. Microbiol.">
        <title>Complete genome sequence of Corynebacterium casei LMG S-19264T (=DSM 44701T), isolated from a smear-ripened cheese.</title>
        <authorList>
            <consortium name="US DOE Joint Genome Institute (JGI-PGF)"/>
            <person name="Walter F."/>
            <person name="Albersmeier A."/>
            <person name="Kalinowski J."/>
            <person name="Ruckert C."/>
        </authorList>
    </citation>
    <scope>NUCLEOTIDE SEQUENCE</scope>
    <source>
        <strain evidence="1">JCM 13064</strain>
    </source>
</reference>
<accession>A0A917QZD6</accession>
<proteinExistence type="predicted"/>
<keyword evidence="2" id="KW-1185">Reference proteome</keyword>
<dbReference type="EMBL" id="BMNT01000008">
    <property type="protein sequence ID" value="GGK76670.1"/>
    <property type="molecule type" value="Genomic_DNA"/>
</dbReference>
<comment type="caution">
    <text evidence="1">The sequence shown here is derived from an EMBL/GenBank/DDBJ whole genome shotgun (WGS) entry which is preliminary data.</text>
</comment>
<protein>
    <submittedName>
        <fullName evidence="1">Uncharacterized protein</fullName>
    </submittedName>
</protein>
<gene>
    <name evidence="1" type="ORF">GCM10007964_19320</name>
</gene>